<name>A0A1D1VHF5_RAMVA</name>
<evidence type="ECO:0000256" key="4">
    <source>
        <dbReference type="SAM" id="Coils"/>
    </source>
</evidence>
<evidence type="ECO:0000256" key="5">
    <source>
        <dbReference type="SAM" id="MobiDB-lite"/>
    </source>
</evidence>
<evidence type="ECO:0000256" key="2">
    <source>
        <dbReference type="ARBA" id="ARBA00022833"/>
    </source>
</evidence>
<reference evidence="7 8" key="1">
    <citation type="journal article" date="2016" name="Nat. Commun.">
        <title>Extremotolerant tardigrade genome and improved radiotolerance of human cultured cells by tardigrade-unique protein.</title>
        <authorList>
            <person name="Hashimoto T."/>
            <person name="Horikawa D.D."/>
            <person name="Saito Y."/>
            <person name="Kuwahara H."/>
            <person name="Kozuka-Hata H."/>
            <person name="Shin-I T."/>
            <person name="Minakuchi Y."/>
            <person name="Ohishi K."/>
            <person name="Motoyama A."/>
            <person name="Aizu T."/>
            <person name="Enomoto A."/>
            <person name="Kondo K."/>
            <person name="Tanaka S."/>
            <person name="Hara Y."/>
            <person name="Koshikawa S."/>
            <person name="Sagara H."/>
            <person name="Miura T."/>
            <person name="Yokobori S."/>
            <person name="Miyagawa K."/>
            <person name="Suzuki Y."/>
            <person name="Kubo T."/>
            <person name="Oyama M."/>
            <person name="Kohara Y."/>
            <person name="Fujiyama A."/>
            <person name="Arakawa K."/>
            <person name="Katayama T."/>
            <person name="Toyoda A."/>
            <person name="Kunieda T."/>
        </authorList>
    </citation>
    <scope>NUCLEOTIDE SEQUENCE [LARGE SCALE GENOMIC DNA]</scope>
    <source>
        <strain evidence="7 8">YOKOZUNA-1</strain>
    </source>
</reference>
<dbReference type="PANTHER" id="PTHR46569:SF1">
    <property type="entry name" value="E3 UBIQUITIN-PROTEIN LIGASE RFWD3-RELATED"/>
    <property type="match status" value="1"/>
</dbReference>
<comment type="caution">
    <text evidence="7">The sequence shown here is derived from an EMBL/GenBank/DDBJ whole genome shotgun (WGS) entry which is preliminary data.</text>
</comment>
<feature type="coiled-coil region" evidence="4">
    <location>
        <begin position="145"/>
        <end position="172"/>
    </location>
</feature>
<dbReference type="InterPro" id="IPR001841">
    <property type="entry name" value="Znf_RING"/>
</dbReference>
<keyword evidence="4" id="KW-0175">Coiled coil</keyword>
<protein>
    <recommendedName>
        <fullName evidence="6">RING-type domain-containing protein</fullName>
    </recommendedName>
</protein>
<dbReference type="Proteomes" id="UP000186922">
    <property type="component" value="Unassembled WGS sequence"/>
</dbReference>
<dbReference type="GO" id="GO:0090734">
    <property type="term" value="C:site of DNA damage"/>
    <property type="evidence" value="ECO:0007669"/>
    <property type="project" value="TreeGrafter"/>
</dbReference>
<evidence type="ECO:0000256" key="1">
    <source>
        <dbReference type="ARBA" id="ARBA00022771"/>
    </source>
</evidence>
<evidence type="ECO:0000313" key="8">
    <source>
        <dbReference type="Proteomes" id="UP000186922"/>
    </source>
</evidence>
<evidence type="ECO:0000256" key="3">
    <source>
        <dbReference type="PROSITE-ProRule" id="PRU00175"/>
    </source>
</evidence>
<dbReference type="GO" id="GO:0005634">
    <property type="term" value="C:nucleus"/>
    <property type="evidence" value="ECO:0007669"/>
    <property type="project" value="TreeGrafter"/>
</dbReference>
<dbReference type="PANTHER" id="PTHR46569">
    <property type="entry name" value="E3 UBIQUITIN-PROTEIN LIGASE TRAIP"/>
    <property type="match status" value="1"/>
</dbReference>
<accession>A0A1D1VHF5</accession>
<dbReference type="SUPFAM" id="SSF57850">
    <property type="entry name" value="RING/U-box"/>
    <property type="match status" value="1"/>
</dbReference>
<dbReference type="Pfam" id="PF13639">
    <property type="entry name" value="zf-RING_2"/>
    <property type="match status" value="1"/>
</dbReference>
<dbReference type="GO" id="GO:0061630">
    <property type="term" value="F:ubiquitin protein ligase activity"/>
    <property type="evidence" value="ECO:0007669"/>
    <property type="project" value="TreeGrafter"/>
</dbReference>
<organism evidence="7 8">
    <name type="scientific">Ramazzottius varieornatus</name>
    <name type="common">Water bear</name>
    <name type="synonym">Tardigrade</name>
    <dbReference type="NCBI Taxonomy" id="947166"/>
    <lineage>
        <taxon>Eukaryota</taxon>
        <taxon>Metazoa</taxon>
        <taxon>Ecdysozoa</taxon>
        <taxon>Tardigrada</taxon>
        <taxon>Eutardigrada</taxon>
        <taxon>Parachela</taxon>
        <taxon>Hypsibioidea</taxon>
        <taxon>Ramazzottiidae</taxon>
        <taxon>Ramazzottius</taxon>
    </lineage>
</organism>
<dbReference type="STRING" id="947166.A0A1D1VHF5"/>
<dbReference type="GO" id="GO:0008270">
    <property type="term" value="F:zinc ion binding"/>
    <property type="evidence" value="ECO:0007669"/>
    <property type="project" value="UniProtKB-KW"/>
</dbReference>
<keyword evidence="1 3" id="KW-0863">Zinc-finger</keyword>
<proteinExistence type="predicted"/>
<dbReference type="PROSITE" id="PS50089">
    <property type="entry name" value="ZF_RING_2"/>
    <property type="match status" value="1"/>
</dbReference>
<evidence type="ECO:0000259" key="6">
    <source>
        <dbReference type="PROSITE" id="PS50089"/>
    </source>
</evidence>
<evidence type="ECO:0000313" key="7">
    <source>
        <dbReference type="EMBL" id="GAU98333.1"/>
    </source>
</evidence>
<dbReference type="GO" id="GO:0031297">
    <property type="term" value="P:replication fork processing"/>
    <property type="evidence" value="ECO:0007669"/>
    <property type="project" value="TreeGrafter"/>
</dbReference>
<keyword evidence="2" id="KW-0862">Zinc</keyword>
<dbReference type="SMART" id="SM00184">
    <property type="entry name" value="RING"/>
    <property type="match status" value="1"/>
</dbReference>
<gene>
    <name evidence="7" type="primary">RvY_09494-1</name>
    <name evidence="7" type="synonym">RvY_09494.1</name>
    <name evidence="7" type="ORF">RvY_09494</name>
</gene>
<sequence length="431" mass="48534">MKFRCSICLSPDYLAGGFSTTKCGHVYHSSCITSWLVDGRGKDCPNCRQPCNKRDVIAIYLTETSSELDTTVVDASTEEAKLNEFKNKYHHLKDQFDILSKSSAEGLAEAAENKTRLVEAEANVLHLTKELQKSKECQRLIAHDSREVRKERDKMKEETKKLRDENQQLQWLRVCTSGSAVEVDSVLETALSSSDSFSIRQNLAACIGALKSQLDKEEKARKKLQAECDGWSSKELQLTLELDQRRKAVELLKTQVHDLEEERHRNVCKISSLSKMLNQQAGLPQTQIKRFIAESPAPQEWLRSPEDSPIDPQTPPAETDGLPRVKKQRTFPQLETLAAHADYSLALGKKAGARRDVAHAKPFPKSKSANPFKKSIFGAATPVDSSQTGDDENATPWLVRANQVRRVIKKKNEFALKFDQDQEEIVIDDLD</sequence>
<keyword evidence="1 3" id="KW-0479">Metal-binding</keyword>
<feature type="coiled-coil region" evidence="4">
    <location>
        <begin position="207"/>
        <end position="262"/>
    </location>
</feature>
<dbReference type="OrthoDB" id="8043741at2759"/>
<dbReference type="Gene3D" id="3.30.40.10">
    <property type="entry name" value="Zinc/RING finger domain, C3HC4 (zinc finger)"/>
    <property type="match status" value="1"/>
</dbReference>
<dbReference type="InterPro" id="IPR052639">
    <property type="entry name" value="TRAIP_ubiq-protein_ligase"/>
</dbReference>
<dbReference type="GO" id="GO:0016567">
    <property type="term" value="P:protein ubiquitination"/>
    <property type="evidence" value="ECO:0007669"/>
    <property type="project" value="TreeGrafter"/>
</dbReference>
<dbReference type="InterPro" id="IPR013083">
    <property type="entry name" value="Znf_RING/FYVE/PHD"/>
</dbReference>
<keyword evidence="8" id="KW-1185">Reference proteome</keyword>
<feature type="domain" description="RING-type" evidence="6">
    <location>
        <begin position="5"/>
        <end position="48"/>
    </location>
</feature>
<dbReference type="EMBL" id="BDGG01000004">
    <property type="protein sequence ID" value="GAU98333.1"/>
    <property type="molecule type" value="Genomic_DNA"/>
</dbReference>
<feature type="region of interest" description="Disordered" evidence="5">
    <location>
        <begin position="298"/>
        <end position="323"/>
    </location>
</feature>
<dbReference type="AlphaFoldDB" id="A0A1D1VHF5"/>